<accession>A0A367KPF2</accession>
<evidence type="ECO:0000259" key="10">
    <source>
        <dbReference type="Pfam" id="PF07885"/>
    </source>
</evidence>
<dbReference type="Proteomes" id="UP000253551">
    <property type="component" value="Unassembled WGS sequence"/>
</dbReference>
<keyword evidence="6 9" id="KW-0472">Membrane</keyword>
<evidence type="ECO:0000313" key="12">
    <source>
        <dbReference type="Proteomes" id="UP000253551"/>
    </source>
</evidence>
<feature type="compositionally biased region" description="Basic and acidic residues" evidence="8">
    <location>
        <begin position="168"/>
        <end position="196"/>
    </location>
</feature>
<dbReference type="EMBL" id="PJQM01000807">
    <property type="protein sequence ID" value="RCI04041.1"/>
    <property type="molecule type" value="Genomic_DNA"/>
</dbReference>
<evidence type="ECO:0000256" key="2">
    <source>
        <dbReference type="ARBA" id="ARBA00022448"/>
    </source>
</evidence>
<comment type="caution">
    <text evidence="11">The sequence shown here is derived from an EMBL/GenBank/DDBJ whole genome shotgun (WGS) entry which is preliminary data.</text>
</comment>
<dbReference type="SUPFAM" id="SSF81324">
    <property type="entry name" value="Voltage-gated potassium channels"/>
    <property type="match status" value="1"/>
</dbReference>
<evidence type="ECO:0000256" key="4">
    <source>
        <dbReference type="ARBA" id="ARBA00022989"/>
    </source>
</evidence>
<dbReference type="STRING" id="4846.A0A367KPF2"/>
<dbReference type="AlphaFoldDB" id="A0A367KPF2"/>
<feature type="transmembrane region" description="Helical" evidence="9">
    <location>
        <begin position="21"/>
        <end position="41"/>
    </location>
</feature>
<feature type="domain" description="Potassium channel" evidence="10">
    <location>
        <begin position="22"/>
        <end position="68"/>
    </location>
</feature>
<dbReference type="GO" id="GO:0005249">
    <property type="term" value="F:voltage-gated potassium channel activity"/>
    <property type="evidence" value="ECO:0007669"/>
    <property type="project" value="InterPro"/>
</dbReference>
<dbReference type="PRINTS" id="PR00169">
    <property type="entry name" value="KCHANNEL"/>
</dbReference>
<keyword evidence="5" id="KW-0406">Ion transport</keyword>
<dbReference type="GO" id="GO:0008076">
    <property type="term" value="C:voltage-gated potassium channel complex"/>
    <property type="evidence" value="ECO:0007669"/>
    <property type="project" value="InterPro"/>
</dbReference>
<evidence type="ECO:0000256" key="3">
    <source>
        <dbReference type="ARBA" id="ARBA00022692"/>
    </source>
</evidence>
<dbReference type="InterPro" id="IPR013099">
    <property type="entry name" value="K_chnl_dom"/>
</dbReference>
<evidence type="ECO:0000256" key="9">
    <source>
        <dbReference type="SAM" id="Phobius"/>
    </source>
</evidence>
<gene>
    <name evidence="11" type="ORF">CU098_003065</name>
</gene>
<keyword evidence="3 9" id="KW-0812">Transmembrane</keyword>
<dbReference type="InterPro" id="IPR028325">
    <property type="entry name" value="VG_K_chnl"/>
</dbReference>
<proteinExistence type="predicted"/>
<evidence type="ECO:0000256" key="7">
    <source>
        <dbReference type="ARBA" id="ARBA00023303"/>
    </source>
</evidence>
<keyword evidence="2" id="KW-0813">Transport</keyword>
<feature type="transmembrane region" description="Helical" evidence="9">
    <location>
        <begin position="53"/>
        <end position="76"/>
    </location>
</feature>
<evidence type="ECO:0000256" key="1">
    <source>
        <dbReference type="ARBA" id="ARBA00004141"/>
    </source>
</evidence>
<feature type="region of interest" description="Disordered" evidence="8">
    <location>
        <begin position="163"/>
        <end position="196"/>
    </location>
</feature>
<feature type="non-terminal residue" evidence="11">
    <location>
        <position position="1"/>
    </location>
</feature>
<evidence type="ECO:0000313" key="11">
    <source>
        <dbReference type="EMBL" id="RCI04041.1"/>
    </source>
</evidence>
<keyword evidence="12" id="KW-1185">Reference proteome</keyword>
<name>A0A367KPF2_RHIST</name>
<organism evidence="11 12">
    <name type="scientific">Rhizopus stolonifer</name>
    <name type="common">Rhizopus nigricans</name>
    <dbReference type="NCBI Taxonomy" id="4846"/>
    <lineage>
        <taxon>Eukaryota</taxon>
        <taxon>Fungi</taxon>
        <taxon>Fungi incertae sedis</taxon>
        <taxon>Mucoromycota</taxon>
        <taxon>Mucoromycotina</taxon>
        <taxon>Mucoromycetes</taxon>
        <taxon>Mucorales</taxon>
        <taxon>Mucorineae</taxon>
        <taxon>Rhizopodaceae</taxon>
        <taxon>Rhizopus</taxon>
    </lineage>
</organism>
<dbReference type="OrthoDB" id="415460at2759"/>
<dbReference type="Gene3D" id="1.10.287.70">
    <property type="match status" value="1"/>
</dbReference>
<keyword evidence="7" id="KW-0407">Ion channel</keyword>
<dbReference type="GO" id="GO:0001508">
    <property type="term" value="P:action potential"/>
    <property type="evidence" value="ECO:0007669"/>
    <property type="project" value="TreeGrafter"/>
</dbReference>
<dbReference type="PANTHER" id="PTHR11537:SF254">
    <property type="entry name" value="POTASSIUM VOLTAGE-GATED CHANNEL PROTEIN SHAB"/>
    <property type="match status" value="1"/>
</dbReference>
<protein>
    <recommendedName>
        <fullName evidence="10">Potassium channel domain-containing protein</fullName>
    </recommendedName>
</protein>
<keyword evidence="4 9" id="KW-1133">Transmembrane helix</keyword>
<evidence type="ECO:0000256" key="6">
    <source>
        <dbReference type="ARBA" id="ARBA00023136"/>
    </source>
</evidence>
<dbReference type="Pfam" id="PF07885">
    <property type="entry name" value="Ion_trans_2"/>
    <property type="match status" value="1"/>
</dbReference>
<evidence type="ECO:0000256" key="8">
    <source>
        <dbReference type="SAM" id="MobiDB-lite"/>
    </source>
</evidence>
<comment type="subcellular location">
    <subcellularLocation>
        <location evidence="1">Membrane</location>
        <topology evidence="1">Multi-pass membrane protein</topology>
    </subcellularLocation>
</comment>
<sequence>RGIWDETLETFVDSQGSPSSFDSIPAAFWFVLVTITTTGYGDMVPTTFIGKLITFPAMIFGVLLIALPSIIVGRNFTVVWEGMRRRQFSSRFSNPMGGDDILMPPQNNAGQSSQTMPHPTTNFGILPNANEAEILTQIEALMTLTLKNQAAINRIVSVLEKQGTMSSKTEEQKDDYIPTHKGKEPLLKKDNNPFDE</sequence>
<evidence type="ECO:0000256" key="5">
    <source>
        <dbReference type="ARBA" id="ARBA00023065"/>
    </source>
</evidence>
<reference evidence="11 12" key="1">
    <citation type="journal article" date="2018" name="G3 (Bethesda)">
        <title>Phylogenetic and Phylogenomic Definition of Rhizopus Species.</title>
        <authorList>
            <person name="Gryganskyi A.P."/>
            <person name="Golan J."/>
            <person name="Dolatabadi S."/>
            <person name="Mondo S."/>
            <person name="Robb S."/>
            <person name="Idnurm A."/>
            <person name="Muszewska A."/>
            <person name="Steczkiewicz K."/>
            <person name="Masonjones S."/>
            <person name="Liao H.L."/>
            <person name="Gajdeczka M.T."/>
            <person name="Anike F."/>
            <person name="Vuek A."/>
            <person name="Anishchenko I.M."/>
            <person name="Voigt K."/>
            <person name="de Hoog G.S."/>
            <person name="Smith M.E."/>
            <person name="Heitman J."/>
            <person name="Vilgalys R."/>
            <person name="Stajich J.E."/>
        </authorList>
    </citation>
    <scope>NUCLEOTIDE SEQUENCE [LARGE SCALE GENOMIC DNA]</scope>
    <source>
        <strain evidence="11 12">LSU 92-RS-03</strain>
    </source>
</reference>
<dbReference type="PANTHER" id="PTHR11537">
    <property type="entry name" value="VOLTAGE-GATED POTASSIUM CHANNEL"/>
    <property type="match status" value="1"/>
</dbReference>